<dbReference type="PANTHER" id="PTHR22801">
    <property type="entry name" value="LITHOSTATHINE"/>
    <property type="match status" value="1"/>
</dbReference>
<dbReference type="CDD" id="cd00146">
    <property type="entry name" value="PKD"/>
    <property type="match status" value="2"/>
</dbReference>
<dbReference type="InterPro" id="IPR013783">
    <property type="entry name" value="Ig-like_fold"/>
</dbReference>
<dbReference type="InterPro" id="IPR001304">
    <property type="entry name" value="C-type_lectin-like"/>
</dbReference>
<evidence type="ECO:0008006" key="4">
    <source>
        <dbReference type="Google" id="ProtNLM"/>
    </source>
</evidence>
<dbReference type="InterPro" id="IPR025667">
    <property type="entry name" value="SprB_repeat"/>
</dbReference>
<evidence type="ECO:0000259" key="1">
    <source>
        <dbReference type="PROSITE" id="PS50041"/>
    </source>
</evidence>
<dbReference type="Pfam" id="PF13573">
    <property type="entry name" value="SprB"/>
    <property type="match status" value="14"/>
</dbReference>
<dbReference type="PROSITE" id="PS50093">
    <property type="entry name" value="PKD"/>
    <property type="match status" value="1"/>
</dbReference>
<organism evidence="3">
    <name type="scientific">marine metagenome</name>
    <dbReference type="NCBI Taxonomy" id="408172"/>
    <lineage>
        <taxon>unclassified sequences</taxon>
        <taxon>metagenomes</taxon>
        <taxon>ecological metagenomes</taxon>
    </lineage>
</organism>
<dbReference type="InterPro" id="IPR016186">
    <property type="entry name" value="C-type_lectin-like/link_sf"/>
</dbReference>
<dbReference type="Pfam" id="PF18911">
    <property type="entry name" value="PKD_4"/>
    <property type="match status" value="1"/>
</dbReference>
<dbReference type="Pfam" id="PF13585">
    <property type="entry name" value="CHU_C"/>
    <property type="match status" value="1"/>
</dbReference>
<dbReference type="InterPro" id="IPR000601">
    <property type="entry name" value="PKD_dom"/>
</dbReference>
<feature type="domain" description="C-type lectin" evidence="1">
    <location>
        <begin position="771"/>
        <end position="887"/>
    </location>
</feature>
<gene>
    <name evidence="3" type="ORF">METZ01_LOCUS13951</name>
</gene>
<dbReference type="CDD" id="cd03603">
    <property type="entry name" value="CLECT_VCBS"/>
    <property type="match status" value="1"/>
</dbReference>
<accession>A0A381P3T5</accession>
<protein>
    <recommendedName>
        <fullName evidence="4">C-type lectin domain-containing protein</fullName>
    </recommendedName>
</protein>
<dbReference type="SUPFAM" id="SSF49299">
    <property type="entry name" value="PKD domain"/>
    <property type="match status" value="1"/>
</dbReference>
<dbReference type="PROSITE" id="PS50041">
    <property type="entry name" value="C_TYPE_LECTIN_2"/>
    <property type="match status" value="1"/>
</dbReference>
<dbReference type="InterPro" id="IPR016187">
    <property type="entry name" value="CTDL_fold"/>
</dbReference>
<dbReference type="Gene3D" id="2.60.40.10">
    <property type="entry name" value="Immunoglobulins"/>
    <property type="match status" value="3"/>
</dbReference>
<dbReference type="InterPro" id="IPR034007">
    <property type="entry name" value="CTLD_bac"/>
</dbReference>
<dbReference type="EMBL" id="UINC01000779">
    <property type="protein sequence ID" value="SUZ61097.1"/>
    <property type="molecule type" value="Genomic_DNA"/>
</dbReference>
<evidence type="ECO:0000259" key="2">
    <source>
        <dbReference type="PROSITE" id="PS50093"/>
    </source>
</evidence>
<dbReference type="SMART" id="SM00034">
    <property type="entry name" value="CLECT"/>
    <property type="match status" value="1"/>
</dbReference>
<reference evidence="3" key="1">
    <citation type="submission" date="2018-05" db="EMBL/GenBank/DDBJ databases">
        <authorList>
            <person name="Lanie J.A."/>
            <person name="Ng W.-L."/>
            <person name="Kazmierczak K.M."/>
            <person name="Andrzejewski T.M."/>
            <person name="Davidsen T.M."/>
            <person name="Wayne K.J."/>
            <person name="Tettelin H."/>
            <person name="Glass J.I."/>
            <person name="Rusch D."/>
            <person name="Podicherti R."/>
            <person name="Tsui H.-C.T."/>
            <person name="Winkler M.E."/>
        </authorList>
    </citation>
    <scope>NUCLEOTIDE SEQUENCE</scope>
</reference>
<name>A0A381P3T5_9ZZZZ</name>
<proteinExistence type="predicted"/>
<dbReference type="InterPro" id="IPR022409">
    <property type="entry name" value="PKD/Chitinase_dom"/>
</dbReference>
<sequence length="2397" mass="257781">MFLGIFSNYNYGQTYLQIGENDSEYTADPNTNHIWTMSKTLAVFDDISITVSLEKGIFKVVGGSNFGYGEDADIPADWDFEITSVKTSSNANVGFVGKTFTYTNNPIETITATVRVFDDNGTVANLSAVQLTYYLVGPFTAQTVSFNSCTQAQNITLNEVSLQGTKPCNDYNLKVYDSTNTLVTEITQSDPNFSLVLNVGNYDYVVTDGCGRSINATFSILEIAELGTTVIFAGKQCATDTGGVAVLKISGAVKPITWVLSKDEDLDDVYETNVYTNANTGNYTIDGDSNAFDIANYTITINNLSAGKYKFTFTDKNDCVKEKEFTIGDAPPLNHELLEKETTVQELLCSGDANGKLTFRGYGGWTQPFEGNPFNPTNWGSKYTFLLYNKADLNTPISSSNPIFSFDENNVRNGWEAVFSNLGPGVYQLKLKEVVALNTDADPDKELGCEILFSEEYIISAPSAISVGVTENDISCSGESDGNVTLNISGGSKFPADHAFYANTFKIIWSTLDGSGLDTSSETITSQTGLGPGTYDVNITDANGCTASDSFTITQNAELLVSIDDTSALDCYGDNDGSITANITQESEGPYTYTLTGTDYNNNPVNAEVINTNDLSVTFIGLKAGTNYKVTVTDNNSCSKTTVDKSITQPASGLTFDSIVLSGDSNAFNGYQIQCNNGNDGSIALTITGGTPGAGYKYTWTTTDGSGLDTSTDSITSQTGLTAGNYTVVVEDSTGCSISKTITLNDPGPLNITAIDMPANLKAGYTYLGENGTSKYYRYNNSRTWLESRNISSSAEGYLVAVDSAEENQWLVDNALTSIWIGYNDIEVEGTFKWINGSSTNVYTNWNGVEPNNSNGNEDYVELLYGATNKGEWNDLPNTIAKQFIVEYTTNGTTVSSYSGGYNISCFGANDGKITLMPTGGVLKADGTYTYEWTKTGGLTVLATTKDIEGLGPGTYNVKVIDRNNCEVSKSFTLTEPPQLSGSLDDSLPTAITCFNEDATLKADIDSESVGPYSYQFTGTDYLGNSINELFINQAGLTKSISVKAGTYQVKITDANGCFINTADKTFTQPSMVIDVKNIVVKKYVQYGSGEANEVNITCNGEDDGEITFDVEGGTPNDDGSYNYTWEILSGGVGTGLDTDGGSPQTGLTAGNYRLTVSDKNNVCSVVKLFEIKEPQVLDIIETESNFNGTNISCNGENDGSINLNITGGTKFASDDATNPDSFDFQWVASNGGALEADKLKAQNQTDLRPGTYQVTVTDANGCSKVESYVIDEPAALSLSYTRADFNGSNVSCAGAIDGSIAVTVSGGTPKSDTTYNYAWSTSDGSGLSPTDKDQSGLGAGTYLLTVTDDNGCTISDSIEIEAPPAIIVTAILKDFEGFNISCNGENDGEIDVTVQGGYRATVDNVINDYTYAWTIVSGGVGANLQAAVADQTGLTAGTYRLTVTDDNNCEKVTDYVITESTPIDFTGVMSNYNNFQISISGLSDGTITITPSGGAPDTNGNYTYEWSTVDGSGLVAGQQNQANLSNGTYTLKLTDSNGCNISKDFTLIEPNELVIELGTDATNILCHGDSTGLFKAIITTASVPPYIYTLKGTDYSGNAIEVVTDSKFDLNHTFNVKAGTYDITVEGLNGAKKVSEKRTFTHPAAALSISETISLFRNDVFNISCNGASDGKIEAVASGGTLNGGQYDYTWTTNNGTTLLDPKNKTQTGLGPGDYNLTVKDENLCVITKTYTLTEPEPIFYEVVSKKNITCFGDNDGSIEISVRKGTGIYTYLWSTENGSGLAIGETTNPTGLGPGIYKLDLSDGCETLSFTYEIIEPELLTITIDEKTDILCHGDTTGKIHVTVDGGIAPYTYEWVDNLGNTYNRDIGNVFDKGNLSNIPYGIYTLTVTDKNGCVETLKDVELTQPEDLVINFTKTDLNCFGVNDGKITITPSGGVTPYTYQWSDFGNGAIRENLAAGTYNVKVIDNNLCEESIDIVIKQAPLFNITPTVTPVTCFGANDGKISLNMVGGNAPITVKWADDATTGVNRTNLKPGNYNVVITDNTGCVIDEVFQILEPAELALSAITSDALDCDNPLSGSIDLQVIGGNSPYTFLWSNGKTTEDITGVGANNYSVIVTDSKGCEIEKSFVIKRPLALNIDLDTSLRIVCETREVYQVNKVSISGGVFPYTIKWSDGDVLGNGDTMETENEGQYQVVITDNLGCSKTVLFDVVLPKIGFPDFDYDSFYLQTFNALTFNDAITFTNLSTENFLSIEWDFGDGTSSKENNPTHTYTESGSYDVTIRVEYIGGCFYTLTKTIYVGDSYELEVPNAFTPNADGTNDTFRPVYYGLTEVNMTVFDTWGTLIYYEKADKDKLVGWNGKINGRPAENGNYIFQVEGKAFNGDLVHKNGPFTLLR</sequence>
<dbReference type="InterPro" id="IPR026341">
    <property type="entry name" value="T9SS_type_B"/>
</dbReference>
<dbReference type="SUPFAM" id="SSF56436">
    <property type="entry name" value="C-type lectin-like"/>
    <property type="match status" value="1"/>
</dbReference>
<evidence type="ECO:0000313" key="3">
    <source>
        <dbReference type="EMBL" id="SUZ61097.1"/>
    </source>
</evidence>
<feature type="domain" description="PKD" evidence="2">
    <location>
        <begin position="2224"/>
        <end position="2301"/>
    </location>
</feature>
<dbReference type="SMART" id="SM00089">
    <property type="entry name" value="PKD"/>
    <property type="match status" value="1"/>
</dbReference>
<dbReference type="InterPro" id="IPR035986">
    <property type="entry name" value="PKD_dom_sf"/>
</dbReference>
<dbReference type="InterPro" id="IPR050801">
    <property type="entry name" value="Ca-Dep_Lectins_ImmuneDev"/>
</dbReference>
<dbReference type="NCBIfam" id="TIGR04131">
    <property type="entry name" value="Bac_Flav_CTERM"/>
    <property type="match status" value="1"/>
</dbReference>
<dbReference type="Pfam" id="PF00059">
    <property type="entry name" value="Lectin_C"/>
    <property type="match status" value="1"/>
</dbReference>
<dbReference type="Gene3D" id="2.60.40.740">
    <property type="match status" value="2"/>
</dbReference>
<dbReference type="Gene3D" id="3.10.100.10">
    <property type="entry name" value="Mannose-Binding Protein A, subunit A"/>
    <property type="match status" value="1"/>
</dbReference>
<dbReference type="PANTHER" id="PTHR22801:SF63">
    <property type="entry name" value="C-TYPE LECTIN DOMAIN-CONTAINING PROTEIN"/>
    <property type="match status" value="1"/>
</dbReference>